<gene>
    <name evidence="10" type="ORF">PCON_03897</name>
</gene>
<dbReference type="Proteomes" id="UP000018144">
    <property type="component" value="Unassembled WGS sequence"/>
</dbReference>
<dbReference type="InterPro" id="IPR015943">
    <property type="entry name" value="WD40/YVTN_repeat-like_dom_sf"/>
</dbReference>
<evidence type="ECO:0000313" key="11">
    <source>
        <dbReference type="Proteomes" id="UP000018144"/>
    </source>
</evidence>
<dbReference type="SMART" id="SM00320">
    <property type="entry name" value="WD40"/>
    <property type="match status" value="5"/>
</dbReference>
<evidence type="ECO:0000256" key="8">
    <source>
        <dbReference type="PROSITE-ProRule" id="PRU00221"/>
    </source>
</evidence>
<comment type="pathway">
    <text evidence="1">Protein modification; peptidyl-diphthamide biosynthesis.</text>
</comment>
<dbReference type="InterPro" id="IPR036322">
    <property type="entry name" value="WD40_repeat_dom_sf"/>
</dbReference>
<keyword evidence="4" id="KW-0378">Hydrolase</keyword>
<dbReference type="eggNOG" id="ENOG502SHA0">
    <property type="taxonomic scope" value="Eukaryota"/>
</dbReference>
<dbReference type="AlphaFoldDB" id="U4L4F0"/>
<dbReference type="InterPro" id="IPR052415">
    <property type="entry name" value="Diphthine_MTase"/>
</dbReference>
<dbReference type="Pfam" id="PF00400">
    <property type="entry name" value="WD40"/>
    <property type="match status" value="1"/>
</dbReference>
<proteinExistence type="inferred from homology"/>
<feature type="region of interest" description="Disordered" evidence="9">
    <location>
        <begin position="1"/>
        <end position="33"/>
    </location>
</feature>
<comment type="catalytic activity">
    <reaction evidence="7">
        <text>diphthine methyl ester-[translation elongation factor 2] + H2O = diphthine-[translation elongation factor 2] + methanol + H(+)</text>
        <dbReference type="Rhea" id="RHEA:42656"/>
        <dbReference type="Rhea" id="RHEA-COMP:10172"/>
        <dbReference type="Rhea" id="RHEA-COMP:10173"/>
        <dbReference type="ChEBI" id="CHEBI:15377"/>
        <dbReference type="ChEBI" id="CHEBI:15378"/>
        <dbReference type="ChEBI" id="CHEBI:17790"/>
        <dbReference type="ChEBI" id="CHEBI:79005"/>
        <dbReference type="ChEBI" id="CHEBI:82696"/>
        <dbReference type="EC" id="3.1.1.97"/>
    </reaction>
</comment>
<dbReference type="InterPro" id="IPR001680">
    <property type="entry name" value="WD40_rpt"/>
</dbReference>
<dbReference type="PROSITE" id="PS50082">
    <property type="entry name" value="WD_REPEATS_2"/>
    <property type="match status" value="1"/>
</dbReference>
<sequence length="528" mass="59047">MPSQTLPLQDRRRRSFGTPGKVVEPFQHPPPKLVMAPPDMQPWKMTPPTLSPLHMTPPNMELPNFSPIQDHMPLPTLSASTFIPPQSFLTHGTEQPISTVKFGRYDPTLMVTGACREDPDEATPNAGQGKVTVWWVEDVEREVRGDAEMIARGVYEVRKKVRPRLHEMNSIETPSGVLDLVFSPHKEELLFATLASGEIIAYRVRPGRYTIKEITSFTLAENTPVQSLIFHPSNPTLAAAATSAGTIHLLNIPRNLSSSNAISQISALRAHNAPCLRVRFSADGKRLYSAGEDGVLISWKCTDPENLKQKWTSDDIHHKGITEILPWPAPLACDVNKKRKLLLSGSYDGKMRVMDMSSHVRPPYVRQELDLKGTPWNFAPLPPLPIYEEIKKLGAGVFSAASSPGVELDPEQAGLIVAAGKGGARILIHKQKFEEVFLPRRDGSDIVDWTTSDGVKMDHEGREKQYYWYDLADIEEHGDSKVYATDAVAIVDYDPLFKDAGEQRLRRGWRLCSVSRDGTMCFWQVYIE</sequence>
<dbReference type="SUPFAM" id="SSF50978">
    <property type="entry name" value="WD40 repeat-like"/>
    <property type="match status" value="1"/>
</dbReference>
<dbReference type="GO" id="GO:0017183">
    <property type="term" value="P:protein histidyl modification to diphthamide"/>
    <property type="evidence" value="ECO:0007669"/>
    <property type="project" value="TreeGrafter"/>
</dbReference>
<keyword evidence="11" id="KW-1185">Reference proteome</keyword>
<evidence type="ECO:0000256" key="2">
    <source>
        <dbReference type="ARBA" id="ARBA00022574"/>
    </source>
</evidence>
<organism evidence="10 11">
    <name type="scientific">Pyronema omphalodes (strain CBS 100304)</name>
    <name type="common">Pyronema confluens</name>
    <dbReference type="NCBI Taxonomy" id="1076935"/>
    <lineage>
        <taxon>Eukaryota</taxon>
        <taxon>Fungi</taxon>
        <taxon>Dikarya</taxon>
        <taxon>Ascomycota</taxon>
        <taxon>Pezizomycotina</taxon>
        <taxon>Pezizomycetes</taxon>
        <taxon>Pezizales</taxon>
        <taxon>Pyronemataceae</taxon>
        <taxon>Pyronema</taxon>
    </lineage>
</organism>
<dbReference type="STRING" id="1076935.U4L4F0"/>
<keyword evidence="3" id="KW-0677">Repeat</keyword>
<name>U4L4F0_PYROM</name>
<evidence type="ECO:0000256" key="3">
    <source>
        <dbReference type="ARBA" id="ARBA00022737"/>
    </source>
</evidence>
<feature type="repeat" description="WD" evidence="8">
    <location>
        <begin position="268"/>
        <end position="309"/>
    </location>
</feature>
<dbReference type="EMBL" id="HF935219">
    <property type="protein sequence ID" value="CCX04900.1"/>
    <property type="molecule type" value="Genomic_DNA"/>
</dbReference>
<dbReference type="GO" id="GO:0005737">
    <property type="term" value="C:cytoplasm"/>
    <property type="evidence" value="ECO:0007669"/>
    <property type="project" value="TreeGrafter"/>
</dbReference>
<dbReference type="GO" id="GO:0061685">
    <property type="term" value="F:diphthine methylesterase activity"/>
    <property type="evidence" value="ECO:0007669"/>
    <property type="project" value="UniProtKB-EC"/>
</dbReference>
<evidence type="ECO:0000256" key="1">
    <source>
        <dbReference type="ARBA" id="ARBA00005156"/>
    </source>
</evidence>
<dbReference type="PANTHER" id="PTHR46042">
    <property type="entry name" value="DIPHTHINE METHYLTRANSFERASE"/>
    <property type="match status" value="1"/>
</dbReference>
<dbReference type="Gene3D" id="2.130.10.10">
    <property type="entry name" value="YVTN repeat-like/Quinoprotein amine dehydrogenase"/>
    <property type="match status" value="1"/>
</dbReference>
<protein>
    <recommendedName>
        <fullName evidence="6">methylated diphthine methylhydrolase</fullName>
        <ecNumber evidence="6">3.1.1.97</ecNumber>
    </recommendedName>
</protein>
<dbReference type="OMA" id="HMTPPNM"/>
<evidence type="ECO:0000256" key="7">
    <source>
        <dbReference type="ARBA" id="ARBA00047551"/>
    </source>
</evidence>
<reference evidence="10 11" key="1">
    <citation type="journal article" date="2013" name="PLoS Genet.">
        <title>The genome and development-dependent transcriptomes of Pyronema confluens: a window into fungal evolution.</title>
        <authorList>
            <person name="Traeger S."/>
            <person name="Altegoer F."/>
            <person name="Freitag M."/>
            <person name="Gabaldon T."/>
            <person name="Kempken F."/>
            <person name="Kumar A."/>
            <person name="Marcet-Houben M."/>
            <person name="Poggeler S."/>
            <person name="Stajich J.E."/>
            <person name="Nowrousian M."/>
        </authorList>
    </citation>
    <scope>NUCLEOTIDE SEQUENCE [LARGE SCALE GENOMIC DNA]</scope>
    <source>
        <strain evidence="11">CBS 100304</strain>
        <tissue evidence="10">Vegetative mycelium</tissue>
    </source>
</reference>
<comment type="similarity">
    <text evidence="5">Belongs to the DPH7 family.</text>
</comment>
<dbReference type="EC" id="3.1.1.97" evidence="6"/>
<evidence type="ECO:0000256" key="9">
    <source>
        <dbReference type="SAM" id="MobiDB-lite"/>
    </source>
</evidence>
<evidence type="ECO:0000313" key="10">
    <source>
        <dbReference type="EMBL" id="CCX04900.1"/>
    </source>
</evidence>
<evidence type="ECO:0000256" key="6">
    <source>
        <dbReference type="ARBA" id="ARBA00039131"/>
    </source>
</evidence>
<accession>U4L4F0</accession>
<dbReference type="PANTHER" id="PTHR46042:SF1">
    <property type="entry name" value="DIPHTHINE METHYLTRANSFERASE"/>
    <property type="match status" value="1"/>
</dbReference>
<evidence type="ECO:0000256" key="5">
    <source>
        <dbReference type="ARBA" id="ARBA00038092"/>
    </source>
</evidence>
<evidence type="ECO:0000256" key="4">
    <source>
        <dbReference type="ARBA" id="ARBA00022801"/>
    </source>
</evidence>
<dbReference type="OrthoDB" id="1930760at2759"/>
<keyword evidence="2 8" id="KW-0853">WD repeat</keyword>